<keyword evidence="1" id="KW-0175">Coiled coil</keyword>
<sequence length="171" mass="18983">MLASKLDDVEELKSVIEAKEAEIQKLRKENKELKKQIKGGEDNAVERTPEDLQKQAEMLMKAIRKNIEGQMVYKNGMKHSGKRAAADFPGVDLEVVKAMLGAEICSKASNGSKQFTVKVDNGALSDMQGIGYGGFTKSLRYGGQLQLEEGLKFVYNKGESQLRITGMFKMF</sequence>
<name>A0ABP1G1J5_9CHLO</name>
<evidence type="ECO:0000313" key="2">
    <source>
        <dbReference type="EMBL" id="CAL5223707.1"/>
    </source>
</evidence>
<evidence type="ECO:0000313" key="3">
    <source>
        <dbReference type="Proteomes" id="UP001497392"/>
    </source>
</evidence>
<organism evidence="2 3">
    <name type="scientific">Coccomyxa viridis</name>
    <dbReference type="NCBI Taxonomy" id="1274662"/>
    <lineage>
        <taxon>Eukaryota</taxon>
        <taxon>Viridiplantae</taxon>
        <taxon>Chlorophyta</taxon>
        <taxon>core chlorophytes</taxon>
        <taxon>Trebouxiophyceae</taxon>
        <taxon>Trebouxiophyceae incertae sedis</taxon>
        <taxon>Coccomyxaceae</taxon>
        <taxon>Coccomyxa</taxon>
    </lineage>
</organism>
<evidence type="ECO:0000256" key="1">
    <source>
        <dbReference type="SAM" id="Coils"/>
    </source>
</evidence>
<protein>
    <submittedName>
        <fullName evidence="2">G6261 protein</fullName>
    </submittedName>
</protein>
<dbReference type="EMBL" id="CAXHTA020000009">
    <property type="protein sequence ID" value="CAL5223707.1"/>
    <property type="molecule type" value="Genomic_DNA"/>
</dbReference>
<reference evidence="2 3" key="1">
    <citation type="submission" date="2024-06" db="EMBL/GenBank/DDBJ databases">
        <authorList>
            <person name="Kraege A."/>
            <person name="Thomma B."/>
        </authorList>
    </citation>
    <scope>NUCLEOTIDE SEQUENCE [LARGE SCALE GENOMIC DNA]</scope>
</reference>
<proteinExistence type="predicted"/>
<comment type="caution">
    <text evidence="2">The sequence shown here is derived from an EMBL/GenBank/DDBJ whole genome shotgun (WGS) entry which is preliminary data.</text>
</comment>
<feature type="coiled-coil region" evidence="1">
    <location>
        <begin position="2"/>
        <end position="43"/>
    </location>
</feature>
<keyword evidence="3" id="KW-1185">Reference proteome</keyword>
<accession>A0ABP1G1J5</accession>
<dbReference type="Proteomes" id="UP001497392">
    <property type="component" value="Unassembled WGS sequence"/>
</dbReference>
<gene>
    <name evidence="2" type="primary">g6261</name>
    <name evidence="2" type="ORF">VP750_LOCUS5366</name>
</gene>